<accession>A0A645CGZ6</accession>
<feature type="domain" description="IrrE N-terminal-like" evidence="1">
    <location>
        <begin position="14"/>
        <end position="135"/>
    </location>
</feature>
<dbReference type="PANTHER" id="PTHR43236">
    <property type="entry name" value="ANTITOXIN HIGA1"/>
    <property type="match status" value="1"/>
</dbReference>
<dbReference type="Pfam" id="PF06114">
    <property type="entry name" value="Peptidase_M78"/>
    <property type="match status" value="1"/>
</dbReference>
<dbReference type="AlphaFoldDB" id="A0A645CGZ6"/>
<dbReference type="Gene3D" id="1.10.10.2910">
    <property type="match status" value="1"/>
</dbReference>
<dbReference type="PANTHER" id="PTHR43236:SF1">
    <property type="entry name" value="BLL7220 PROTEIN"/>
    <property type="match status" value="1"/>
</dbReference>
<proteinExistence type="predicted"/>
<dbReference type="EMBL" id="VSSQ01027137">
    <property type="protein sequence ID" value="MPM76217.1"/>
    <property type="molecule type" value="Genomic_DNA"/>
</dbReference>
<dbReference type="InterPro" id="IPR052345">
    <property type="entry name" value="Rad_response_metalloprotease"/>
</dbReference>
<organism evidence="2">
    <name type="scientific">bioreactor metagenome</name>
    <dbReference type="NCBI Taxonomy" id="1076179"/>
    <lineage>
        <taxon>unclassified sequences</taxon>
        <taxon>metagenomes</taxon>
        <taxon>ecological metagenomes</taxon>
    </lineage>
</organism>
<evidence type="ECO:0000259" key="1">
    <source>
        <dbReference type="Pfam" id="PF06114"/>
    </source>
</evidence>
<reference evidence="2" key="1">
    <citation type="submission" date="2019-08" db="EMBL/GenBank/DDBJ databases">
        <authorList>
            <person name="Kucharzyk K."/>
            <person name="Murdoch R.W."/>
            <person name="Higgins S."/>
            <person name="Loffler F."/>
        </authorList>
    </citation>
    <scope>NUCLEOTIDE SEQUENCE</scope>
</reference>
<sequence>MRKYGETDPAALARAMGVIVAYEPMGSYPEACKGFFMYQSRKKLITVNSDLPETLQRIILAHEIGHAVLHRKALVSLKAFHDFSLYDTTSQFEYEANLFAAEYLLEDQQVIEKLNDDAFFFGVAKELYVPPELLDFKFRILKNKGWALDSPITASGDFLKTITRRRDD</sequence>
<protein>
    <recommendedName>
        <fullName evidence="1">IrrE N-terminal-like domain-containing protein</fullName>
    </recommendedName>
</protein>
<evidence type="ECO:0000313" key="2">
    <source>
        <dbReference type="EMBL" id="MPM76217.1"/>
    </source>
</evidence>
<comment type="caution">
    <text evidence="2">The sequence shown here is derived from an EMBL/GenBank/DDBJ whole genome shotgun (WGS) entry which is preliminary data.</text>
</comment>
<name>A0A645CGZ6_9ZZZZ</name>
<gene>
    <name evidence="2" type="ORF">SDC9_123214</name>
</gene>
<dbReference type="InterPro" id="IPR010359">
    <property type="entry name" value="IrrE_HExxH"/>
</dbReference>